<dbReference type="SUPFAM" id="SSF48264">
    <property type="entry name" value="Cytochrome P450"/>
    <property type="match status" value="1"/>
</dbReference>
<evidence type="ECO:0000256" key="5">
    <source>
        <dbReference type="RuleBase" id="RU000461"/>
    </source>
</evidence>
<keyword evidence="6" id="KW-1133">Transmembrane helix</keyword>
<dbReference type="Gene3D" id="1.10.630.10">
    <property type="entry name" value="Cytochrome P450"/>
    <property type="match status" value="1"/>
</dbReference>
<dbReference type="PROSITE" id="PS00086">
    <property type="entry name" value="CYTOCHROME_P450"/>
    <property type="match status" value="1"/>
</dbReference>
<evidence type="ECO:0000256" key="1">
    <source>
        <dbReference type="ARBA" id="ARBA00001971"/>
    </source>
</evidence>
<dbReference type="EMBL" id="QGML01001999">
    <property type="protein sequence ID" value="TVY88017.1"/>
    <property type="molecule type" value="Genomic_DNA"/>
</dbReference>
<evidence type="ECO:0000256" key="6">
    <source>
        <dbReference type="SAM" id="Phobius"/>
    </source>
</evidence>
<comment type="similarity">
    <text evidence="5">Belongs to the cytochrome P450 family.</text>
</comment>
<sequence>MLLSLQSLYSPQGIAMLISIFLFLGVFYIVYQRFLHPLAKYPGPLLASLTNVWKTYYVYKHILHEKLVELHEQHGPVIRIGPNDLHFWNAEAIPAIYKAGKAMGKTEFYDGFTTFNPNLFGTRNEALHSVRRPQVSHGFSQASIEKMEPIIDDQMSILIKHIKGFAKTGEIFDMKNLISCFLLDLSGDVAFGRSFDAQIAGRADEIPAINDHILLSCLIGEMGAWQDVLKSLMGYSPIAWIRRITRSRRLLKEKCASCVRRRMEDPSDRLDLLQSLVRCQDPETGARLTELDINTEAFAMLVAGSHSTSGTLGFLFWHLLHNRDVLDKVVQELDTSLGPLSGNQVGYSIKGLEGEIPYTMACVRENFRVHPVFSMNLWRRVNMYEAEIGEFIVPHGTNVCISNYALHHNPDIWGADHNTYRPDRWLEGKANTSNLIPFSVGHRMCIGKNLAMTNILKTTCTLLAMFEFETLSNQPARLLSSGIGELEGGFLCRVKMRRSGGEE</sequence>
<dbReference type="PRINTS" id="PR00463">
    <property type="entry name" value="EP450I"/>
</dbReference>
<keyword evidence="4 5" id="KW-0349">Heme</keyword>
<dbReference type="PANTHER" id="PTHR24305:SF103">
    <property type="entry name" value="P450, PUTATIVE (EUROFUNG)-RELATED"/>
    <property type="match status" value="1"/>
</dbReference>
<dbReference type="InterPro" id="IPR036396">
    <property type="entry name" value="Cyt_P450_sf"/>
</dbReference>
<keyword evidence="5 7" id="KW-0503">Monooxygenase</keyword>
<dbReference type="GO" id="GO:0004497">
    <property type="term" value="F:monooxygenase activity"/>
    <property type="evidence" value="ECO:0007669"/>
    <property type="project" value="UniProtKB-KW"/>
</dbReference>
<evidence type="ECO:0000256" key="3">
    <source>
        <dbReference type="ARBA" id="ARBA00023004"/>
    </source>
</evidence>
<dbReference type="Proteomes" id="UP000315522">
    <property type="component" value="Unassembled WGS sequence"/>
</dbReference>
<comment type="cofactor">
    <cofactor evidence="1 4">
        <name>heme</name>
        <dbReference type="ChEBI" id="CHEBI:30413"/>
    </cofactor>
</comment>
<keyword evidence="3 4" id="KW-0408">Iron</keyword>
<accession>A0A559M4X5</accession>
<keyword evidence="5" id="KW-0560">Oxidoreductase</keyword>
<dbReference type="GO" id="GO:0005506">
    <property type="term" value="F:iron ion binding"/>
    <property type="evidence" value="ECO:0007669"/>
    <property type="project" value="InterPro"/>
</dbReference>
<comment type="caution">
    <text evidence="7">The sequence shown here is derived from an EMBL/GenBank/DDBJ whole genome shotgun (WGS) entry which is preliminary data.</text>
</comment>
<reference evidence="7 8" key="1">
    <citation type="submission" date="2018-05" db="EMBL/GenBank/DDBJ databases">
        <title>Genome sequencing and assembly of the regulated plant pathogen Lachnellula willkommii and related sister species for the development of diagnostic species identification markers.</title>
        <authorList>
            <person name="Giroux E."/>
            <person name="Bilodeau G."/>
        </authorList>
    </citation>
    <scope>NUCLEOTIDE SEQUENCE [LARGE SCALE GENOMIC DNA]</scope>
    <source>
        <strain evidence="7 8">CBS 172.35</strain>
    </source>
</reference>
<dbReference type="PANTHER" id="PTHR24305">
    <property type="entry name" value="CYTOCHROME P450"/>
    <property type="match status" value="1"/>
</dbReference>
<dbReference type="AlphaFoldDB" id="A0A559M4X5"/>
<dbReference type="InterPro" id="IPR017972">
    <property type="entry name" value="Cyt_P450_CS"/>
</dbReference>
<keyword evidence="6" id="KW-0812">Transmembrane</keyword>
<dbReference type="GO" id="GO:0020037">
    <property type="term" value="F:heme binding"/>
    <property type="evidence" value="ECO:0007669"/>
    <property type="project" value="InterPro"/>
</dbReference>
<dbReference type="GO" id="GO:0016705">
    <property type="term" value="F:oxidoreductase activity, acting on paired donors, with incorporation or reduction of molecular oxygen"/>
    <property type="evidence" value="ECO:0007669"/>
    <property type="project" value="InterPro"/>
</dbReference>
<organism evidence="7 8">
    <name type="scientific">Lachnellula willkommii</name>
    <dbReference type="NCBI Taxonomy" id="215461"/>
    <lineage>
        <taxon>Eukaryota</taxon>
        <taxon>Fungi</taxon>
        <taxon>Dikarya</taxon>
        <taxon>Ascomycota</taxon>
        <taxon>Pezizomycotina</taxon>
        <taxon>Leotiomycetes</taxon>
        <taxon>Helotiales</taxon>
        <taxon>Lachnaceae</taxon>
        <taxon>Lachnellula</taxon>
    </lineage>
</organism>
<name>A0A559M4X5_9HELO</name>
<evidence type="ECO:0000313" key="8">
    <source>
        <dbReference type="Proteomes" id="UP000315522"/>
    </source>
</evidence>
<proteinExistence type="inferred from homology"/>
<evidence type="ECO:0000313" key="7">
    <source>
        <dbReference type="EMBL" id="TVY88017.1"/>
    </source>
</evidence>
<dbReference type="InterPro" id="IPR050121">
    <property type="entry name" value="Cytochrome_P450_monoxygenase"/>
</dbReference>
<dbReference type="Pfam" id="PF00067">
    <property type="entry name" value="p450"/>
    <property type="match status" value="1"/>
</dbReference>
<evidence type="ECO:0000256" key="2">
    <source>
        <dbReference type="ARBA" id="ARBA00022723"/>
    </source>
</evidence>
<evidence type="ECO:0000256" key="4">
    <source>
        <dbReference type="PIRSR" id="PIRSR602401-1"/>
    </source>
</evidence>
<dbReference type="InterPro" id="IPR002401">
    <property type="entry name" value="Cyt_P450_E_grp-I"/>
</dbReference>
<keyword evidence="6" id="KW-0472">Membrane</keyword>
<feature type="transmembrane region" description="Helical" evidence="6">
    <location>
        <begin position="12"/>
        <end position="31"/>
    </location>
</feature>
<dbReference type="InterPro" id="IPR001128">
    <property type="entry name" value="Cyt_P450"/>
</dbReference>
<keyword evidence="8" id="KW-1185">Reference proteome</keyword>
<dbReference type="PRINTS" id="PR00385">
    <property type="entry name" value="P450"/>
</dbReference>
<gene>
    <name evidence="7" type="primary">gsfF_1</name>
    <name evidence="7" type="ORF">LAWI1_G006083</name>
</gene>
<feature type="binding site" description="axial binding residue" evidence="4">
    <location>
        <position position="445"/>
    </location>
    <ligand>
        <name>heme</name>
        <dbReference type="ChEBI" id="CHEBI:30413"/>
    </ligand>
    <ligandPart>
        <name>Fe</name>
        <dbReference type="ChEBI" id="CHEBI:18248"/>
    </ligandPart>
</feature>
<protein>
    <submittedName>
        <fullName evidence="7">Cytochrome P450 monooxygenase</fullName>
    </submittedName>
</protein>
<keyword evidence="2 4" id="KW-0479">Metal-binding</keyword>